<comment type="caution">
    <text evidence="7">The sequence shown here is derived from an EMBL/GenBank/DDBJ whole genome shotgun (WGS) entry which is preliminary data.</text>
</comment>
<protein>
    <recommendedName>
        <fullName evidence="6">BZIP domain-containing protein</fullName>
    </recommendedName>
</protein>
<dbReference type="Pfam" id="PF00170">
    <property type="entry name" value="bZIP_1"/>
    <property type="match status" value="1"/>
</dbReference>
<feature type="compositionally biased region" description="Basic and acidic residues" evidence="5">
    <location>
        <begin position="131"/>
        <end position="140"/>
    </location>
</feature>
<dbReference type="PANTHER" id="PTHR40621">
    <property type="entry name" value="TRANSCRIPTION FACTOR KAPC-RELATED"/>
    <property type="match status" value="1"/>
</dbReference>
<proteinExistence type="inferred from homology"/>
<dbReference type="GO" id="GO:0005737">
    <property type="term" value="C:cytoplasm"/>
    <property type="evidence" value="ECO:0007669"/>
    <property type="project" value="UniProtKB-SubCell"/>
</dbReference>
<keyword evidence="3" id="KW-0539">Nucleus</keyword>
<dbReference type="GO" id="GO:0000976">
    <property type="term" value="F:transcription cis-regulatory region binding"/>
    <property type="evidence" value="ECO:0007669"/>
    <property type="project" value="InterPro"/>
</dbReference>
<feature type="domain" description="BZIP" evidence="6">
    <location>
        <begin position="115"/>
        <end position="178"/>
    </location>
</feature>
<dbReference type="EMBL" id="JZBS01001460">
    <property type="protein sequence ID" value="KKK22611.1"/>
    <property type="molecule type" value="Genomic_DNA"/>
</dbReference>
<organism evidence="7 8">
    <name type="scientific">Aspergillus rambellii</name>
    <dbReference type="NCBI Taxonomy" id="308745"/>
    <lineage>
        <taxon>Eukaryota</taxon>
        <taxon>Fungi</taxon>
        <taxon>Dikarya</taxon>
        <taxon>Ascomycota</taxon>
        <taxon>Pezizomycotina</taxon>
        <taxon>Eurotiomycetes</taxon>
        <taxon>Eurotiomycetidae</taxon>
        <taxon>Eurotiales</taxon>
        <taxon>Aspergillaceae</taxon>
        <taxon>Aspergillus</taxon>
        <taxon>Aspergillus subgen. Nidulantes</taxon>
    </lineage>
</organism>
<dbReference type="PROSITE" id="PS00036">
    <property type="entry name" value="BZIP_BASIC"/>
    <property type="match status" value="1"/>
</dbReference>
<dbReference type="FunFam" id="1.20.5.170:FF:000067">
    <property type="entry name" value="BZIP transcription factor"/>
    <property type="match status" value="1"/>
</dbReference>
<dbReference type="OrthoDB" id="4940293at2759"/>
<comment type="subcellular location">
    <subcellularLocation>
        <location evidence="2">Cytoplasm</location>
    </subcellularLocation>
    <subcellularLocation>
        <location evidence="1">Nucleus</location>
    </subcellularLocation>
</comment>
<dbReference type="STRING" id="308745.A0A0F8VHI0"/>
<dbReference type="AlphaFoldDB" id="A0A0F8VHI0"/>
<dbReference type="PROSITE" id="PS50217">
    <property type="entry name" value="BZIP"/>
    <property type="match status" value="1"/>
</dbReference>
<evidence type="ECO:0000256" key="1">
    <source>
        <dbReference type="ARBA" id="ARBA00004123"/>
    </source>
</evidence>
<dbReference type="Gene3D" id="1.20.5.170">
    <property type="match status" value="1"/>
</dbReference>
<gene>
    <name evidence="7" type="ORF">ARAM_007078</name>
</gene>
<evidence type="ECO:0000313" key="8">
    <source>
        <dbReference type="Proteomes" id="UP000034291"/>
    </source>
</evidence>
<evidence type="ECO:0000256" key="5">
    <source>
        <dbReference type="SAM" id="MobiDB-lite"/>
    </source>
</evidence>
<name>A0A0F8VHI0_9EURO</name>
<feature type="compositionally biased region" description="Low complexity" evidence="5">
    <location>
        <begin position="59"/>
        <end position="75"/>
    </location>
</feature>
<dbReference type="CDD" id="cd14688">
    <property type="entry name" value="bZIP_YAP"/>
    <property type="match status" value="1"/>
</dbReference>
<evidence type="ECO:0000259" key="6">
    <source>
        <dbReference type="PROSITE" id="PS50217"/>
    </source>
</evidence>
<keyword evidence="8" id="KW-1185">Reference proteome</keyword>
<dbReference type="GO" id="GO:0034599">
    <property type="term" value="P:cellular response to oxidative stress"/>
    <property type="evidence" value="ECO:0007669"/>
    <property type="project" value="UniProtKB-ARBA"/>
</dbReference>
<dbReference type="InterPro" id="IPR050936">
    <property type="entry name" value="AP-1-like"/>
</dbReference>
<dbReference type="SUPFAM" id="SSF57959">
    <property type="entry name" value="Leucine zipper domain"/>
    <property type="match status" value="1"/>
</dbReference>
<feature type="region of interest" description="Disordered" evidence="5">
    <location>
        <begin position="182"/>
        <end position="207"/>
    </location>
</feature>
<feature type="compositionally biased region" description="Low complexity" evidence="5">
    <location>
        <begin position="1"/>
        <end position="21"/>
    </location>
</feature>
<dbReference type="Gene3D" id="1.10.238.100">
    <property type="entry name" value="YAP1 redox domain. Chain B"/>
    <property type="match status" value="1"/>
</dbReference>
<evidence type="ECO:0000313" key="7">
    <source>
        <dbReference type="EMBL" id="KKK22611.1"/>
    </source>
</evidence>
<dbReference type="Proteomes" id="UP000034291">
    <property type="component" value="Unassembled WGS sequence"/>
</dbReference>
<dbReference type="GO" id="GO:0090575">
    <property type="term" value="C:RNA polymerase II transcription regulator complex"/>
    <property type="evidence" value="ECO:0007669"/>
    <property type="project" value="TreeGrafter"/>
</dbReference>
<accession>A0A0F8VHI0</accession>
<dbReference type="PANTHER" id="PTHR40621:SF8">
    <property type="entry name" value="AP-1-LIKE TRANSCRIPTION FACTOR YAP3"/>
    <property type="match status" value="1"/>
</dbReference>
<comment type="similarity">
    <text evidence="4">Belongs to the bZIP family. YAP subfamily.</text>
</comment>
<evidence type="ECO:0000256" key="3">
    <source>
        <dbReference type="ARBA" id="ARBA00023242"/>
    </source>
</evidence>
<dbReference type="InterPro" id="IPR004827">
    <property type="entry name" value="bZIP"/>
</dbReference>
<feature type="region of interest" description="Disordered" evidence="5">
    <location>
        <begin position="1"/>
        <end position="140"/>
    </location>
</feature>
<evidence type="ECO:0000256" key="2">
    <source>
        <dbReference type="ARBA" id="ARBA00004496"/>
    </source>
</evidence>
<evidence type="ECO:0000256" key="4">
    <source>
        <dbReference type="ARBA" id="ARBA00038132"/>
    </source>
</evidence>
<feature type="compositionally biased region" description="Polar residues" evidence="5">
    <location>
        <begin position="76"/>
        <end position="87"/>
    </location>
</feature>
<dbReference type="SMART" id="SM00338">
    <property type="entry name" value="BRLZ"/>
    <property type="match status" value="1"/>
</dbReference>
<dbReference type="GO" id="GO:0001228">
    <property type="term" value="F:DNA-binding transcription activator activity, RNA polymerase II-specific"/>
    <property type="evidence" value="ECO:0007669"/>
    <property type="project" value="TreeGrafter"/>
</dbReference>
<reference evidence="7 8" key="1">
    <citation type="submission" date="2015-02" db="EMBL/GenBank/DDBJ databases">
        <title>Draft Genome Sequences of Two Closely-Related Aflatoxigenic Aspergillus Species Obtained from the Cote d'Ivoire.</title>
        <authorList>
            <person name="Moore G.G."/>
            <person name="Beltz S.B."/>
            <person name="Mack B.M."/>
        </authorList>
    </citation>
    <scope>NUCLEOTIDE SEQUENCE [LARGE SCALE GENOMIC DNA]</scope>
    <source>
        <strain evidence="7 8">SRRC1468</strain>
    </source>
</reference>
<sequence length="302" mass="33835">MDQYPYYSGQGSQQHSYSLYGLNNPNQSDQGEDLQGNFNSLNYQPYDPNFHPAAHSFGPPSQSPSESYSKQSTSSNPEHINQHQYSGSVEGRNDFVPDPLSLVRSSSEEKEGLMTPAQSKRKAQNRAAQRAFRERKERHVRELEEKVTNLQQESTTLLAANERMKRELARYTTENEILRATSSASGGADGRSPRCAEPPTETGPMAYSPTDFYSSLVPKGKSARLHRVMYCSQTGERLLDAQATWDLIQSHEQCQRGLLDIADVTARLKAWAQCDGQGPAFRESQVRKAIEESTVSDHDELI</sequence>
<dbReference type="InterPro" id="IPR046347">
    <property type="entry name" value="bZIP_sf"/>
</dbReference>